<dbReference type="AlphaFoldDB" id="A0A5C5UXM4"/>
<name>A0A5C5UXM4_9BACT</name>
<sequence length="69" mass="7434">MRCTPKGSGASDSVLNLINSFEVVSNESGARHQRLRRAFSVGLKESHLPLAVGPGDLRDNSVHHLEGLL</sequence>
<gene>
    <name evidence="1" type="ORF">KOR34_44680</name>
</gene>
<keyword evidence="2" id="KW-1185">Reference proteome</keyword>
<accession>A0A5C5UXM4</accession>
<evidence type="ECO:0000313" key="2">
    <source>
        <dbReference type="Proteomes" id="UP000316714"/>
    </source>
</evidence>
<reference evidence="1 2" key="1">
    <citation type="submission" date="2019-02" db="EMBL/GenBank/DDBJ databases">
        <title>Deep-cultivation of Planctomycetes and their phenomic and genomic characterization uncovers novel biology.</title>
        <authorList>
            <person name="Wiegand S."/>
            <person name="Jogler M."/>
            <person name="Boedeker C."/>
            <person name="Pinto D."/>
            <person name="Vollmers J."/>
            <person name="Rivas-Marin E."/>
            <person name="Kohn T."/>
            <person name="Peeters S.H."/>
            <person name="Heuer A."/>
            <person name="Rast P."/>
            <person name="Oberbeckmann S."/>
            <person name="Bunk B."/>
            <person name="Jeske O."/>
            <person name="Meyerdierks A."/>
            <person name="Storesund J.E."/>
            <person name="Kallscheuer N."/>
            <person name="Luecker S."/>
            <person name="Lage O.M."/>
            <person name="Pohl T."/>
            <person name="Merkel B.J."/>
            <person name="Hornburger P."/>
            <person name="Mueller R.-W."/>
            <person name="Bruemmer F."/>
            <person name="Labrenz M."/>
            <person name="Spormann A.M."/>
            <person name="Op Den Camp H."/>
            <person name="Overmann J."/>
            <person name="Amann R."/>
            <person name="Jetten M.S.M."/>
            <person name="Mascher T."/>
            <person name="Medema M.H."/>
            <person name="Devos D.P."/>
            <person name="Kaster A.-K."/>
            <person name="Ovreas L."/>
            <person name="Rohde M."/>
            <person name="Galperin M.Y."/>
            <person name="Jogler C."/>
        </authorList>
    </citation>
    <scope>NUCLEOTIDE SEQUENCE [LARGE SCALE GENOMIC DNA]</scope>
    <source>
        <strain evidence="1 2">KOR34</strain>
    </source>
</reference>
<comment type="caution">
    <text evidence="1">The sequence shown here is derived from an EMBL/GenBank/DDBJ whole genome shotgun (WGS) entry which is preliminary data.</text>
</comment>
<dbReference type="Proteomes" id="UP000316714">
    <property type="component" value="Unassembled WGS sequence"/>
</dbReference>
<dbReference type="EMBL" id="SIHJ01000004">
    <property type="protein sequence ID" value="TWT31094.1"/>
    <property type="molecule type" value="Genomic_DNA"/>
</dbReference>
<evidence type="ECO:0000313" key="1">
    <source>
        <dbReference type="EMBL" id="TWT31094.1"/>
    </source>
</evidence>
<proteinExistence type="predicted"/>
<organism evidence="1 2">
    <name type="scientific">Posidoniimonas corsicana</name>
    <dbReference type="NCBI Taxonomy" id="1938618"/>
    <lineage>
        <taxon>Bacteria</taxon>
        <taxon>Pseudomonadati</taxon>
        <taxon>Planctomycetota</taxon>
        <taxon>Planctomycetia</taxon>
        <taxon>Pirellulales</taxon>
        <taxon>Lacipirellulaceae</taxon>
        <taxon>Posidoniimonas</taxon>
    </lineage>
</organism>
<protein>
    <submittedName>
        <fullName evidence="1">Uncharacterized protein</fullName>
    </submittedName>
</protein>